<keyword evidence="2" id="KW-0067">ATP-binding</keyword>
<dbReference type="GO" id="GO:0005524">
    <property type="term" value="F:ATP binding"/>
    <property type="evidence" value="ECO:0007669"/>
    <property type="project" value="UniProtKB-KW"/>
</dbReference>
<dbReference type="InterPro" id="IPR003959">
    <property type="entry name" value="ATPase_AAA_core"/>
</dbReference>
<name>A0ABS6PGR8_9PSED</name>
<gene>
    <name evidence="2" type="ORF">KVG96_15755</name>
</gene>
<accession>A0ABS6PGR8</accession>
<evidence type="ECO:0000259" key="1">
    <source>
        <dbReference type="Pfam" id="PF13304"/>
    </source>
</evidence>
<sequence length="425" mass="48264">MLIQLSVRNWRSVRDEQTFSLVKAGGGELTESNSFNPQAPATGELLRSAAIYGANAAGKSNLINAMRVMAQVVIGSANPQPGNEIPVQPFLLDSKTENAPTEFEVVFVAKNVRYQYGFAATKKRITAEWLIAFPNGRPQAWFTRMWDSETDDYIWDFKNSFSGQKQVWQDSTLSNALFLSIATSLNSKQLQPVFNWFKYTLRFGSVTGWSTSYTASQCEVSDQKEKILDFLRAADLDIKDVDVQSEKFSAKHLPDSLSEEVKKDILDNMKDNMVYDIKTIHKGAQGQPIAFEFGEESDGTQKLFSYAGPWLNVLETGRVLFIDELHDNLHPKLVRFLVDLFHNSETNPKNAQLVFTTHETSILNQDVFRRDQIWFCEKNKEQATSLYPLTDFSPRKGRESLEDAYLAGRYGALPYVRSIRRTRVS</sequence>
<dbReference type="RefSeq" id="WP_217892961.1">
    <property type="nucleotide sequence ID" value="NZ_JAHSTS010000002.1"/>
</dbReference>
<evidence type="ECO:0000313" key="3">
    <source>
        <dbReference type="Proteomes" id="UP000765224"/>
    </source>
</evidence>
<dbReference type="Pfam" id="PF13304">
    <property type="entry name" value="AAA_21"/>
    <property type="match status" value="1"/>
</dbReference>
<dbReference type="Proteomes" id="UP000765224">
    <property type="component" value="Unassembled WGS sequence"/>
</dbReference>
<dbReference type="EMBL" id="JAHSTS010000002">
    <property type="protein sequence ID" value="MBV4459409.1"/>
    <property type="molecule type" value="Genomic_DNA"/>
</dbReference>
<keyword evidence="2" id="KW-0547">Nucleotide-binding</keyword>
<keyword evidence="3" id="KW-1185">Reference proteome</keyword>
<feature type="domain" description="ATPase AAA-type core" evidence="1">
    <location>
        <begin position="49"/>
        <end position="364"/>
    </location>
</feature>
<protein>
    <submittedName>
        <fullName evidence="2">ATP-binding protein</fullName>
    </submittedName>
</protein>
<evidence type="ECO:0000313" key="2">
    <source>
        <dbReference type="EMBL" id="MBV4459409.1"/>
    </source>
</evidence>
<reference evidence="2 3" key="1">
    <citation type="submission" date="2021-06" db="EMBL/GenBank/DDBJ databases">
        <title>Updating the genus Pseudomonas: Description of 43 new species and partition of the Pseudomonas putida group.</title>
        <authorList>
            <person name="Girard L."/>
            <person name="Lood C."/>
            <person name="Vandamme P."/>
            <person name="Rokni-Zadeh H."/>
            <person name="Van Noort V."/>
            <person name="Hofte M."/>
            <person name="Lavigne R."/>
            <person name="De Mot R."/>
        </authorList>
    </citation>
    <scope>NUCLEOTIDE SEQUENCE [LARGE SCALE GENOMIC DNA]</scope>
    <source>
        <strain evidence="2 3">COR58</strain>
    </source>
</reference>
<dbReference type="PANTHER" id="PTHR40396:SF1">
    <property type="entry name" value="ATPASE AAA-TYPE CORE DOMAIN-CONTAINING PROTEIN"/>
    <property type="match status" value="1"/>
</dbReference>
<organism evidence="2 3">
    <name type="scientific">Pseudomonas ekonensis</name>
    <dbReference type="NCBI Taxonomy" id="2842353"/>
    <lineage>
        <taxon>Bacteria</taxon>
        <taxon>Pseudomonadati</taxon>
        <taxon>Pseudomonadota</taxon>
        <taxon>Gammaproteobacteria</taxon>
        <taxon>Pseudomonadales</taxon>
        <taxon>Pseudomonadaceae</taxon>
        <taxon>Pseudomonas</taxon>
    </lineage>
</organism>
<proteinExistence type="predicted"/>
<comment type="caution">
    <text evidence="2">The sequence shown here is derived from an EMBL/GenBank/DDBJ whole genome shotgun (WGS) entry which is preliminary data.</text>
</comment>
<dbReference type="PANTHER" id="PTHR40396">
    <property type="entry name" value="ATPASE-LIKE PROTEIN"/>
    <property type="match status" value="1"/>
</dbReference>